<dbReference type="GO" id="GO:0071555">
    <property type="term" value="P:cell wall organization"/>
    <property type="evidence" value="ECO:0007669"/>
    <property type="project" value="UniProtKB-KW"/>
</dbReference>
<evidence type="ECO:0000256" key="4">
    <source>
        <dbReference type="ARBA" id="ARBA00022618"/>
    </source>
</evidence>
<keyword evidence="10 21" id="KW-1133">Transmembrane helix</keyword>
<evidence type="ECO:0000256" key="7">
    <source>
        <dbReference type="ARBA" id="ARBA00022692"/>
    </source>
</evidence>
<evidence type="ECO:0000256" key="21">
    <source>
        <dbReference type="SAM" id="Phobius"/>
    </source>
</evidence>
<dbReference type="Pfam" id="PF01098">
    <property type="entry name" value="FTSW_RODA_SPOVE"/>
    <property type="match status" value="1"/>
</dbReference>
<evidence type="ECO:0000256" key="8">
    <source>
        <dbReference type="ARBA" id="ARBA00022960"/>
    </source>
</evidence>
<dbReference type="InterPro" id="IPR018365">
    <property type="entry name" value="Cell_cycle_FtsW-rel_CS"/>
</dbReference>
<evidence type="ECO:0000256" key="17">
    <source>
        <dbReference type="ARBA" id="ARBA00041185"/>
    </source>
</evidence>
<keyword evidence="7 21" id="KW-0812">Transmembrane</keyword>
<dbReference type="GO" id="GO:0015648">
    <property type="term" value="F:lipid-linked peptidoglycan transporter activity"/>
    <property type="evidence" value="ECO:0007669"/>
    <property type="project" value="TreeGrafter"/>
</dbReference>
<evidence type="ECO:0000256" key="1">
    <source>
        <dbReference type="ARBA" id="ARBA00004651"/>
    </source>
</evidence>
<dbReference type="GO" id="GO:0009252">
    <property type="term" value="P:peptidoglycan biosynthetic process"/>
    <property type="evidence" value="ECO:0007669"/>
    <property type="project" value="UniProtKB-KW"/>
</dbReference>
<evidence type="ECO:0000256" key="2">
    <source>
        <dbReference type="ARBA" id="ARBA00004752"/>
    </source>
</evidence>
<dbReference type="GO" id="GO:0032153">
    <property type="term" value="C:cell division site"/>
    <property type="evidence" value="ECO:0007669"/>
    <property type="project" value="TreeGrafter"/>
</dbReference>
<evidence type="ECO:0000256" key="16">
    <source>
        <dbReference type="ARBA" id="ARBA00038053"/>
    </source>
</evidence>
<keyword evidence="9" id="KW-0573">Peptidoglycan synthesis</keyword>
<feature type="transmembrane region" description="Helical" evidence="21">
    <location>
        <begin position="141"/>
        <end position="160"/>
    </location>
</feature>
<feature type="transmembrane region" description="Helical" evidence="21">
    <location>
        <begin position="270"/>
        <end position="297"/>
    </location>
</feature>
<comment type="catalytic activity">
    <reaction evidence="20">
        <text>[GlcNAc-(1-&gt;4)-Mur2Ac(oyl-L-Ala-gamma-D-Glu-L-Lys-D-Ala-D-Ala)](n)-di-trans,octa-cis-undecaprenyl diphosphate + beta-D-GlcNAc-(1-&gt;4)-Mur2Ac(oyl-L-Ala-gamma-D-Glu-L-Lys-D-Ala-D-Ala)-di-trans,octa-cis-undecaprenyl diphosphate = [GlcNAc-(1-&gt;4)-Mur2Ac(oyl-L-Ala-gamma-D-Glu-L-Lys-D-Ala-D-Ala)](n+1)-di-trans,octa-cis-undecaprenyl diphosphate + di-trans,octa-cis-undecaprenyl diphosphate + H(+)</text>
        <dbReference type="Rhea" id="RHEA:23708"/>
        <dbReference type="Rhea" id="RHEA-COMP:9602"/>
        <dbReference type="Rhea" id="RHEA-COMP:9603"/>
        <dbReference type="ChEBI" id="CHEBI:15378"/>
        <dbReference type="ChEBI" id="CHEBI:58405"/>
        <dbReference type="ChEBI" id="CHEBI:60033"/>
        <dbReference type="ChEBI" id="CHEBI:78435"/>
        <dbReference type="EC" id="2.4.99.28"/>
    </reaction>
</comment>
<evidence type="ECO:0000256" key="6">
    <source>
        <dbReference type="ARBA" id="ARBA00022679"/>
    </source>
</evidence>
<keyword evidence="11 21" id="KW-0472">Membrane</keyword>
<evidence type="ECO:0000313" key="22">
    <source>
        <dbReference type="EMBL" id="TMQ64755.1"/>
    </source>
</evidence>
<name>A0A538TMC8_UNCEI</name>
<feature type="transmembrane region" description="Helical" evidence="21">
    <location>
        <begin position="345"/>
        <end position="367"/>
    </location>
</feature>
<keyword evidence="12" id="KW-0131">Cell cycle</keyword>
<dbReference type="PROSITE" id="PS00428">
    <property type="entry name" value="FTSW_RODA_SPOVE"/>
    <property type="match status" value="1"/>
</dbReference>
<organism evidence="22 23">
    <name type="scientific">Eiseniibacteriota bacterium</name>
    <dbReference type="NCBI Taxonomy" id="2212470"/>
    <lineage>
        <taxon>Bacteria</taxon>
        <taxon>Candidatus Eiseniibacteriota</taxon>
    </lineage>
</organism>
<dbReference type="GO" id="GO:0005886">
    <property type="term" value="C:plasma membrane"/>
    <property type="evidence" value="ECO:0007669"/>
    <property type="project" value="UniProtKB-SubCell"/>
</dbReference>
<evidence type="ECO:0000256" key="13">
    <source>
        <dbReference type="ARBA" id="ARBA00023316"/>
    </source>
</evidence>
<dbReference type="GO" id="GO:0008955">
    <property type="term" value="F:peptidoglycan glycosyltransferase activity"/>
    <property type="evidence" value="ECO:0007669"/>
    <property type="project" value="UniProtKB-EC"/>
</dbReference>
<dbReference type="PANTHER" id="PTHR30474:SF2">
    <property type="entry name" value="PEPTIDOGLYCAN GLYCOSYLTRANSFERASE FTSW-RELATED"/>
    <property type="match status" value="1"/>
</dbReference>
<evidence type="ECO:0000256" key="9">
    <source>
        <dbReference type="ARBA" id="ARBA00022984"/>
    </source>
</evidence>
<evidence type="ECO:0000256" key="18">
    <source>
        <dbReference type="ARBA" id="ARBA00041418"/>
    </source>
</evidence>
<evidence type="ECO:0000256" key="3">
    <source>
        <dbReference type="ARBA" id="ARBA00022475"/>
    </source>
</evidence>
<feature type="transmembrane region" description="Helical" evidence="21">
    <location>
        <begin position="166"/>
        <end position="183"/>
    </location>
</feature>
<keyword evidence="8" id="KW-0133">Cell shape</keyword>
<dbReference type="AlphaFoldDB" id="A0A538TMC8"/>
<dbReference type="Proteomes" id="UP000317691">
    <property type="component" value="Unassembled WGS sequence"/>
</dbReference>
<evidence type="ECO:0000256" key="11">
    <source>
        <dbReference type="ARBA" id="ARBA00023136"/>
    </source>
</evidence>
<dbReference type="EMBL" id="VBOZ01000017">
    <property type="protein sequence ID" value="TMQ64755.1"/>
    <property type="molecule type" value="Genomic_DNA"/>
</dbReference>
<dbReference type="GO" id="GO:0051301">
    <property type="term" value="P:cell division"/>
    <property type="evidence" value="ECO:0007669"/>
    <property type="project" value="UniProtKB-KW"/>
</dbReference>
<dbReference type="NCBIfam" id="TIGR02614">
    <property type="entry name" value="ftsW"/>
    <property type="match status" value="1"/>
</dbReference>
<evidence type="ECO:0000256" key="20">
    <source>
        <dbReference type="ARBA" id="ARBA00049902"/>
    </source>
</evidence>
<comment type="caution">
    <text evidence="22">The sequence shown here is derived from an EMBL/GenBank/DDBJ whole genome shotgun (WGS) entry which is preliminary data.</text>
</comment>
<comment type="subcellular location">
    <subcellularLocation>
        <location evidence="1">Cell membrane</location>
        <topology evidence="1">Multi-pass membrane protein</topology>
    </subcellularLocation>
</comment>
<dbReference type="PANTHER" id="PTHR30474">
    <property type="entry name" value="CELL CYCLE PROTEIN"/>
    <property type="match status" value="1"/>
</dbReference>
<keyword evidence="3" id="KW-1003">Cell membrane</keyword>
<evidence type="ECO:0000313" key="23">
    <source>
        <dbReference type="Proteomes" id="UP000317691"/>
    </source>
</evidence>
<evidence type="ECO:0000256" key="5">
    <source>
        <dbReference type="ARBA" id="ARBA00022676"/>
    </source>
</evidence>
<evidence type="ECO:0000256" key="14">
    <source>
        <dbReference type="ARBA" id="ARBA00032370"/>
    </source>
</evidence>
<keyword evidence="5" id="KW-0328">Glycosyltransferase</keyword>
<comment type="similarity">
    <text evidence="16">Belongs to the SEDS family. FtsW subfamily.</text>
</comment>
<dbReference type="EC" id="2.4.99.28" evidence="19"/>
<keyword evidence="6" id="KW-0808">Transferase</keyword>
<feature type="transmembrane region" description="Helical" evidence="21">
    <location>
        <begin position="12"/>
        <end position="32"/>
    </location>
</feature>
<sequence>MSFAITPPRRLDLTLLLPVAALVALGLVMVYSSSAFLGAERYQSEYFFLKRHAIRIGIGLVVLLLAARVDYHVYMRLAPWALGACTALLVVLLAVGGVGVRGANRWLSFAAMNVQPTELARIACVAYLARLLDRKGERMASFKDGVLPAVFVLGGLSLLILLQPNLGSTIALLATGFLMLHLSGTRFRHLGFLLLGGIFLASIQVLRHPYMMDRVEAWWGLWGSGSIDSLGKNWQLSQSIIALGSGGLFGTGPGHGLQKVFFLPDPHTDFIYAVIGEELGLIGTGAVLLAYVVLFLRGLKIAGMAPDRFGFLLAAGLTVNLIVYVAINVAVVTGVVPTTGLPLPFLSYGGSALVVNLGVTGVLLNIASQMETGIRTTSVGGKAAVRRAGGR</sequence>
<evidence type="ECO:0000256" key="10">
    <source>
        <dbReference type="ARBA" id="ARBA00022989"/>
    </source>
</evidence>
<feature type="transmembrane region" description="Helical" evidence="21">
    <location>
        <begin position="52"/>
        <end position="69"/>
    </location>
</feature>
<gene>
    <name evidence="22" type="primary">ftsW</name>
    <name evidence="22" type="ORF">E6K79_06885</name>
</gene>
<reference evidence="22 23" key="1">
    <citation type="journal article" date="2019" name="Nat. Microbiol.">
        <title>Mediterranean grassland soil C-N compound turnover is dependent on rainfall and depth, and is mediated by genomically divergent microorganisms.</title>
        <authorList>
            <person name="Diamond S."/>
            <person name="Andeer P.F."/>
            <person name="Li Z."/>
            <person name="Crits-Christoph A."/>
            <person name="Burstein D."/>
            <person name="Anantharaman K."/>
            <person name="Lane K.R."/>
            <person name="Thomas B.C."/>
            <person name="Pan C."/>
            <person name="Northen T.R."/>
            <person name="Banfield J.F."/>
        </authorList>
    </citation>
    <scope>NUCLEOTIDE SEQUENCE [LARGE SCALE GENOMIC DNA]</scope>
    <source>
        <strain evidence="22">WS_9</strain>
    </source>
</reference>
<keyword evidence="13" id="KW-0961">Cell wall biogenesis/degradation</keyword>
<dbReference type="InterPro" id="IPR013437">
    <property type="entry name" value="FtsW"/>
</dbReference>
<dbReference type="GO" id="GO:0008360">
    <property type="term" value="P:regulation of cell shape"/>
    <property type="evidence" value="ECO:0007669"/>
    <property type="project" value="UniProtKB-KW"/>
</dbReference>
<evidence type="ECO:0000256" key="19">
    <source>
        <dbReference type="ARBA" id="ARBA00044770"/>
    </source>
</evidence>
<dbReference type="InterPro" id="IPR001182">
    <property type="entry name" value="FtsW/RodA"/>
</dbReference>
<feature type="transmembrane region" description="Helical" evidence="21">
    <location>
        <begin position="81"/>
        <end position="100"/>
    </location>
</feature>
<comment type="pathway">
    <text evidence="2">Cell wall biogenesis; peptidoglycan biosynthesis.</text>
</comment>
<feature type="transmembrane region" description="Helical" evidence="21">
    <location>
        <begin position="309"/>
        <end position="333"/>
    </location>
</feature>
<proteinExistence type="inferred from homology"/>
<evidence type="ECO:0000256" key="12">
    <source>
        <dbReference type="ARBA" id="ARBA00023306"/>
    </source>
</evidence>
<accession>A0A538TMC8</accession>
<protein>
    <recommendedName>
        <fullName evidence="17">Probable peptidoglycan glycosyltransferase FtsW</fullName>
        <ecNumber evidence="19">2.4.99.28</ecNumber>
    </recommendedName>
    <alternativeName>
        <fullName evidence="18">Cell division protein FtsW</fullName>
    </alternativeName>
    <alternativeName>
        <fullName evidence="15">Cell wall polymerase</fullName>
    </alternativeName>
    <alternativeName>
        <fullName evidence="14">Peptidoglycan polymerase</fullName>
    </alternativeName>
</protein>
<feature type="transmembrane region" description="Helical" evidence="21">
    <location>
        <begin position="190"/>
        <end position="210"/>
    </location>
</feature>
<evidence type="ECO:0000256" key="15">
    <source>
        <dbReference type="ARBA" id="ARBA00033270"/>
    </source>
</evidence>
<keyword evidence="4" id="KW-0132">Cell division</keyword>